<dbReference type="EMBL" id="MU277238">
    <property type="protein sequence ID" value="KAI0058202.1"/>
    <property type="molecule type" value="Genomic_DNA"/>
</dbReference>
<proteinExistence type="predicted"/>
<evidence type="ECO:0000313" key="2">
    <source>
        <dbReference type="Proteomes" id="UP000814140"/>
    </source>
</evidence>
<comment type="caution">
    <text evidence="1">The sequence shown here is derived from an EMBL/GenBank/DDBJ whole genome shotgun (WGS) entry which is preliminary data.</text>
</comment>
<sequence length="230" mass="21953">MQSFLLSFVTAAVAVASVSAQSFTINTPASAAECLPLAISWSGGSPPYTLVSFSVNDDRPSADGSVFFSSVASGTDPNGPALAILSSDNSGTSFSWPQVNFPAGTSLDLNVRDSTGILAQTAPFTVNPGTTGCLNGGSSSSSGSASSAPTSGSTSSTGASAAPTTSSTTSAAAPTSTAPTSSHPSSASSASSAPSKASTTSAPTTANAAPRATAFGAAGLLGAVVAAVLA</sequence>
<keyword evidence="2" id="KW-1185">Reference proteome</keyword>
<reference evidence="1" key="2">
    <citation type="journal article" date="2022" name="New Phytol.">
        <title>Evolutionary transition to the ectomycorrhizal habit in the genomes of a hyperdiverse lineage of mushroom-forming fungi.</title>
        <authorList>
            <person name="Looney B."/>
            <person name="Miyauchi S."/>
            <person name="Morin E."/>
            <person name="Drula E."/>
            <person name="Courty P.E."/>
            <person name="Kohler A."/>
            <person name="Kuo A."/>
            <person name="LaButti K."/>
            <person name="Pangilinan J."/>
            <person name="Lipzen A."/>
            <person name="Riley R."/>
            <person name="Andreopoulos W."/>
            <person name="He G."/>
            <person name="Johnson J."/>
            <person name="Nolan M."/>
            <person name="Tritt A."/>
            <person name="Barry K.W."/>
            <person name="Grigoriev I.V."/>
            <person name="Nagy L.G."/>
            <person name="Hibbett D."/>
            <person name="Henrissat B."/>
            <person name="Matheny P.B."/>
            <person name="Labbe J."/>
            <person name="Martin F.M."/>
        </authorList>
    </citation>
    <scope>NUCLEOTIDE SEQUENCE</scope>
    <source>
        <strain evidence="1">HHB10654</strain>
    </source>
</reference>
<evidence type="ECO:0000313" key="1">
    <source>
        <dbReference type="EMBL" id="KAI0058202.1"/>
    </source>
</evidence>
<gene>
    <name evidence="1" type="ORF">BV25DRAFT_1919567</name>
</gene>
<accession>A0ACB8SPR9</accession>
<dbReference type="Proteomes" id="UP000814140">
    <property type="component" value="Unassembled WGS sequence"/>
</dbReference>
<protein>
    <submittedName>
        <fullName evidence="1">Uncharacterized protein</fullName>
    </submittedName>
</protein>
<organism evidence="1 2">
    <name type="scientific">Artomyces pyxidatus</name>
    <dbReference type="NCBI Taxonomy" id="48021"/>
    <lineage>
        <taxon>Eukaryota</taxon>
        <taxon>Fungi</taxon>
        <taxon>Dikarya</taxon>
        <taxon>Basidiomycota</taxon>
        <taxon>Agaricomycotina</taxon>
        <taxon>Agaricomycetes</taxon>
        <taxon>Russulales</taxon>
        <taxon>Auriscalpiaceae</taxon>
        <taxon>Artomyces</taxon>
    </lineage>
</organism>
<reference evidence="1" key="1">
    <citation type="submission" date="2021-03" db="EMBL/GenBank/DDBJ databases">
        <authorList>
            <consortium name="DOE Joint Genome Institute"/>
            <person name="Ahrendt S."/>
            <person name="Looney B.P."/>
            <person name="Miyauchi S."/>
            <person name="Morin E."/>
            <person name="Drula E."/>
            <person name="Courty P.E."/>
            <person name="Chicoki N."/>
            <person name="Fauchery L."/>
            <person name="Kohler A."/>
            <person name="Kuo A."/>
            <person name="Labutti K."/>
            <person name="Pangilinan J."/>
            <person name="Lipzen A."/>
            <person name="Riley R."/>
            <person name="Andreopoulos W."/>
            <person name="He G."/>
            <person name="Johnson J."/>
            <person name="Barry K.W."/>
            <person name="Grigoriev I.V."/>
            <person name="Nagy L."/>
            <person name="Hibbett D."/>
            <person name="Henrissat B."/>
            <person name="Matheny P.B."/>
            <person name="Labbe J."/>
            <person name="Martin F."/>
        </authorList>
    </citation>
    <scope>NUCLEOTIDE SEQUENCE</scope>
    <source>
        <strain evidence="1">HHB10654</strain>
    </source>
</reference>
<name>A0ACB8SPR9_9AGAM</name>